<keyword evidence="4" id="KW-1185">Reference proteome</keyword>
<name>A0A175W4E3_9PEZI</name>
<evidence type="ECO:0000313" key="4">
    <source>
        <dbReference type="Proteomes" id="UP000078237"/>
    </source>
</evidence>
<feature type="region of interest" description="Disordered" evidence="1">
    <location>
        <begin position="319"/>
        <end position="357"/>
    </location>
</feature>
<dbReference type="EMBL" id="LCTW02000114">
    <property type="protein sequence ID" value="KXX78607.1"/>
    <property type="molecule type" value="Genomic_DNA"/>
</dbReference>
<gene>
    <name evidence="3" type="ORF">MMYC01_204484</name>
    <name evidence="2" type="ORF">MMYC01_205299</name>
</gene>
<dbReference type="VEuPathDB" id="FungiDB:MMYC01_205299"/>
<evidence type="ECO:0000256" key="1">
    <source>
        <dbReference type="SAM" id="MobiDB-lite"/>
    </source>
</evidence>
<comment type="caution">
    <text evidence="2">The sequence shown here is derived from an EMBL/GenBank/DDBJ whole genome shotgun (WGS) entry which is preliminary data.</text>
</comment>
<dbReference type="EMBL" id="LCTW02000083">
    <property type="protein sequence ID" value="KXX79566.1"/>
    <property type="molecule type" value="Genomic_DNA"/>
</dbReference>
<accession>A0A175W4E3</accession>
<sequence length="357" mass="39172">MTPVALDQHWHGNLPCCHGPRDGCTAHNPDRLPIFWNPSLPSTGKQVTPNILKSIFHRDTTRRECQPSLLQEPVIISSIPLKPQNCLPLPPVHPALRYTISFYHVHAITTSPSRLSSLACQGVAASTPLHPSLTWSVTPLLSPISNNSSSNNLFLKYSLTFPISIPHRGGGNPPNSLVHSTNWLLSSFYRTFAPCPHCVRLFSSVRLKVSGGSAGGYFRSVKVKYGLRNVLGQEFKDVWESEKGRQPGNLSCGMCCTDFGMEFVEGWEEVLVRFWVWKDLGSGVDGNGDANGGLWEAARGGRAMQRANGDFGRVRRTFEGNGRDGRMGMVHQAAGSGGGNMVQQEQQQQPPPPYTES</sequence>
<dbReference type="AlphaFoldDB" id="A0A175W4E3"/>
<reference evidence="4" key="1">
    <citation type="submission" date="2015-06" db="EMBL/GenBank/DDBJ databases">
        <authorList>
            <person name="van de Sande W.W.J."/>
        </authorList>
    </citation>
    <scope>NUCLEOTIDE SEQUENCE [LARGE SCALE GENOMIC DNA]</scope>
    <source>
        <strain evidence="4">mm55</strain>
    </source>
</reference>
<proteinExistence type="predicted"/>
<protein>
    <submittedName>
        <fullName evidence="2">Uncharacterized protein</fullName>
    </submittedName>
</protein>
<dbReference type="Proteomes" id="UP000078237">
    <property type="component" value="Unassembled WGS sequence"/>
</dbReference>
<reference evidence="2 4" key="3">
    <citation type="submission" date="2016-01" db="EMBL/GenBank/DDBJ databases">
        <title>Madurella mycetomatis genome sequencing.</title>
        <authorList>
            <person name="Van De Sande W."/>
        </authorList>
    </citation>
    <scope>NUCLEOTIDE SEQUENCE [LARGE SCALE GENOMIC DNA]</scope>
    <source>
        <strain evidence="2">Mm55</strain>
        <strain evidence="4">mm55</strain>
    </source>
</reference>
<dbReference type="OrthoDB" id="4763424at2759"/>
<evidence type="ECO:0000313" key="3">
    <source>
        <dbReference type="EMBL" id="KXX79566.1"/>
    </source>
</evidence>
<dbReference type="VEuPathDB" id="FungiDB:MMYC01_204484"/>
<reference evidence="2" key="2">
    <citation type="submission" date="2015-06" db="EMBL/GenBank/DDBJ databases">
        <authorList>
            <person name="Hoefler B.C."/>
            <person name="Straight P.D."/>
        </authorList>
    </citation>
    <scope>NUCLEOTIDE SEQUENCE [LARGE SCALE GENOMIC DNA]</scope>
    <source>
        <strain evidence="2">Mm55</strain>
    </source>
</reference>
<evidence type="ECO:0000313" key="2">
    <source>
        <dbReference type="EMBL" id="KXX78607.1"/>
    </source>
</evidence>
<organism evidence="2 4">
    <name type="scientific">Madurella mycetomatis</name>
    <dbReference type="NCBI Taxonomy" id="100816"/>
    <lineage>
        <taxon>Eukaryota</taxon>
        <taxon>Fungi</taxon>
        <taxon>Dikarya</taxon>
        <taxon>Ascomycota</taxon>
        <taxon>Pezizomycotina</taxon>
        <taxon>Sordariomycetes</taxon>
        <taxon>Sordariomycetidae</taxon>
        <taxon>Sordariales</taxon>
        <taxon>Sordariales incertae sedis</taxon>
        <taxon>Madurella</taxon>
    </lineage>
</organism>